<dbReference type="PROSITE" id="PS50237">
    <property type="entry name" value="HECT"/>
    <property type="match status" value="1"/>
</dbReference>
<dbReference type="InterPro" id="IPR050409">
    <property type="entry name" value="E3_ubiq-protein_ligase"/>
</dbReference>
<reference evidence="8" key="1">
    <citation type="submission" date="2021-09" db="EMBL/GenBank/DDBJ databases">
        <authorList>
            <consortium name="AG Swart"/>
            <person name="Singh M."/>
            <person name="Singh A."/>
            <person name="Seah K."/>
            <person name="Emmerich C."/>
        </authorList>
    </citation>
    <scope>NUCLEOTIDE SEQUENCE</scope>
    <source>
        <strain evidence="8">ATCC30299</strain>
    </source>
</reference>
<gene>
    <name evidence="8" type="ORF">BSTOLATCC_MIC31371</name>
</gene>
<comment type="pathway">
    <text evidence="2">Protein modification; protein ubiquitination.</text>
</comment>
<dbReference type="InterPro" id="IPR035983">
    <property type="entry name" value="Hect_E3_ubiquitin_ligase"/>
</dbReference>
<evidence type="ECO:0000256" key="2">
    <source>
        <dbReference type="ARBA" id="ARBA00004906"/>
    </source>
</evidence>
<keyword evidence="5 6" id="KW-0833">Ubl conjugation pathway</keyword>
<dbReference type="Gene3D" id="3.30.2410.10">
    <property type="entry name" value="Hect, E3 ligase catalytic domain"/>
    <property type="match status" value="1"/>
</dbReference>
<dbReference type="Pfam" id="PF00632">
    <property type="entry name" value="HECT"/>
    <property type="match status" value="1"/>
</dbReference>
<dbReference type="EC" id="2.3.2.26" evidence="3"/>
<organism evidence="8 9">
    <name type="scientific">Blepharisma stoltei</name>
    <dbReference type="NCBI Taxonomy" id="1481888"/>
    <lineage>
        <taxon>Eukaryota</taxon>
        <taxon>Sar</taxon>
        <taxon>Alveolata</taxon>
        <taxon>Ciliophora</taxon>
        <taxon>Postciliodesmatophora</taxon>
        <taxon>Heterotrichea</taxon>
        <taxon>Heterotrichida</taxon>
        <taxon>Blepharismidae</taxon>
        <taxon>Blepharisma</taxon>
    </lineage>
</organism>
<evidence type="ECO:0000259" key="7">
    <source>
        <dbReference type="PROSITE" id="PS50237"/>
    </source>
</evidence>
<evidence type="ECO:0000256" key="6">
    <source>
        <dbReference type="PROSITE-ProRule" id="PRU00104"/>
    </source>
</evidence>
<keyword evidence="9" id="KW-1185">Reference proteome</keyword>
<sequence length="470" mass="54219">MGCCVTKAQTAQVHLPRVPIETALARSPVSRQNLNELSSFLLCPYCLEEFRDNTTIRNFTEHLLICISHGRTARSHPRHTLKNLTRESPYNVKIQWLKDELTKIRIPWQSESMKLEILRDEFMETSMNHILTFTPQDMHKEFNVSFSGERGMDAGGVLREWFTLITKALFSKEKELFVLSNAKIVNYTFPLGIDGSKENEYVFMGRVMGKALFEQVSITCPLSGVIFKHITGDEINLEDLNFLDNDLYSALKFMKENPIETVFFETFQVEKHQNGQVYKYLLKENGDQIKVTDENKEEYIELRAKFETTEIMKPGIDFLLQGFYAVIPQPLVSFFTSQELELALCGLPVIDIQDWKDHTDYRGEFSRSHKVVGWFWEVVESLAQEQVSNLLLFVTGSPRLSIDGFASLRTSRGEPARFTIEPIHYDKNSIFPRAHTCFNRLDLPIYPSKEILEKGLVYVIKNHALGFGIE</sequence>
<dbReference type="GO" id="GO:0006511">
    <property type="term" value="P:ubiquitin-dependent protein catabolic process"/>
    <property type="evidence" value="ECO:0007669"/>
    <property type="project" value="TreeGrafter"/>
</dbReference>
<comment type="catalytic activity">
    <reaction evidence="1">
        <text>S-ubiquitinyl-[E2 ubiquitin-conjugating enzyme]-L-cysteine + [acceptor protein]-L-lysine = [E2 ubiquitin-conjugating enzyme]-L-cysteine + N(6)-ubiquitinyl-[acceptor protein]-L-lysine.</text>
        <dbReference type="EC" id="2.3.2.26"/>
    </reaction>
</comment>
<dbReference type="Proteomes" id="UP001162131">
    <property type="component" value="Unassembled WGS sequence"/>
</dbReference>
<protein>
    <recommendedName>
        <fullName evidence="3">HECT-type E3 ubiquitin transferase</fullName>
        <ecNumber evidence="3">2.3.2.26</ecNumber>
    </recommendedName>
</protein>
<evidence type="ECO:0000313" key="9">
    <source>
        <dbReference type="Proteomes" id="UP001162131"/>
    </source>
</evidence>
<accession>A0AAU9JAU3</accession>
<dbReference type="PANTHER" id="PTHR11254:SF440">
    <property type="entry name" value="E3 UBIQUITIN-PROTEIN LIGASE NEDD-4"/>
    <property type="match status" value="1"/>
</dbReference>
<dbReference type="EMBL" id="CAJZBQ010000031">
    <property type="protein sequence ID" value="CAG9322346.1"/>
    <property type="molecule type" value="Genomic_DNA"/>
</dbReference>
<dbReference type="GO" id="GO:0005737">
    <property type="term" value="C:cytoplasm"/>
    <property type="evidence" value="ECO:0007669"/>
    <property type="project" value="TreeGrafter"/>
</dbReference>
<dbReference type="Gene3D" id="3.30.2160.10">
    <property type="entry name" value="Hect, E3 ligase catalytic domain"/>
    <property type="match status" value="1"/>
</dbReference>
<dbReference type="GO" id="GO:0061630">
    <property type="term" value="F:ubiquitin protein ligase activity"/>
    <property type="evidence" value="ECO:0007669"/>
    <property type="project" value="UniProtKB-EC"/>
</dbReference>
<dbReference type="AlphaFoldDB" id="A0AAU9JAU3"/>
<dbReference type="FunFam" id="3.30.2410.10:FF:000009">
    <property type="entry name" value="Probable E3 ubiquitin-protein ligase HECTD2"/>
    <property type="match status" value="1"/>
</dbReference>
<dbReference type="SMART" id="SM00119">
    <property type="entry name" value="HECTc"/>
    <property type="match status" value="1"/>
</dbReference>
<dbReference type="CDD" id="cd00078">
    <property type="entry name" value="HECTc"/>
    <property type="match status" value="1"/>
</dbReference>
<proteinExistence type="predicted"/>
<evidence type="ECO:0000256" key="4">
    <source>
        <dbReference type="ARBA" id="ARBA00022679"/>
    </source>
</evidence>
<dbReference type="GO" id="GO:0016567">
    <property type="term" value="P:protein ubiquitination"/>
    <property type="evidence" value="ECO:0007669"/>
    <property type="project" value="TreeGrafter"/>
</dbReference>
<comment type="caution">
    <text evidence="8">The sequence shown here is derived from an EMBL/GenBank/DDBJ whole genome shotgun (WGS) entry which is preliminary data.</text>
</comment>
<evidence type="ECO:0000256" key="1">
    <source>
        <dbReference type="ARBA" id="ARBA00000885"/>
    </source>
</evidence>
<dbReference type="PANTHER" id="PTHR11254">
    <property type="entry name" value="HECT DOMAIN UBIQUITIN-PROTEIN LIGASE"/>
    <property type="match status" value="1"/>
</dbReference>
<feature type="active site" description="Glycyl thioester intermediate" evidence="6">
    <location>
        <position position="437"/>
    </location>
</feature>
<dbReference type="InterPro" id="IPR000569">
    <property type="entry name" value="HECT_dom"/>
</dbReference>
<dbReference type="Gene3D" id="3.90.1750.10">
    <property type="entry name" value="Hect, E3 ligase catalytic domains"/>
    <property type="match status" value="1"/>
</dbReference>
<dbReference type="SUPFAM" id="SSF56204">
    <property type="entry name" value="Hect, E3 ligase catalytic domain"/>
    <property type="match status" value="1"/>
</dbReference>
<evidence type="ECO:0000256" key="3">
    <source>
        <dbReference type="ARBA" id="ARBA00012485"/>
    </source>
</evidence>
<feature type="domain" description="HECT" evidence="7">
    <location>
        <begin position="134"/>
        <end position="470"/>
    </location>
</feature>
<keyword evidence="4" id="KW-0808">Transferase</keyword>
<evidence type="ECO:0000313" key="8">
    <source>
        <dbReference type="EMBL" id="CAG9322346.1"/>
    </source>
</evidence>
<evidence type="ECO:0000256" key="5">
    <source>
        <dbReference type="ARBA" id="ARBA00022786"/>
    </source>
</evidence>
<name>A0AAU9JAU3_9CILI</name>